<evidence type="ECO:0000259" key="8">
    <source>
        <dbReference type="SMART" id="SM01217"/>
    </source>
</evidence>
<dbReference type="Gene3D" id="3.40.50.1700">
    <property type="entry name" value="Glycoside hydrolase family 3 C-terminal domain"/>
    <property type="match status" value="1"/>
</dbReference>
<protein>
    <submittedName>
        <fullName evidence="9">Beta-xylosidase/alpha-L-arabinofuranosidase 1</fullName>
    </submittedName>
</protein>
<keyword evidence="6" id="KW-0326">Glycosidase</keyword>
<dbReference type="AlphaFoldDB" id="A0AAE1WY69"/>
<dbReference type="EMBL" id="JACGWL010000005">
    <property type="protein sequence ID" value="KAK4401904.1"/>
    <property type="molecule type" value="Genomic_DNA"/>
</dbReference>
<keyword evidence="2" id="KW-0964">Secreted</keyword>
<dbReference type="InterPro" id="IPR026891">
    <property type="entry name" value="Fn3-like"/>
</dbReference>
<sequence>MAPGKRSLLICFPILCIILLHSRPVLAQQKPVFACDMTDNPELKNFRFCDPSLGLKTRVDDLVSRLTLQEKIGWLVSGSTGVSRLGIPDYQWWSEALHGVSYGGPGTKFSSPIPAATIFPQVILTASTFNDSLFETIAKVVSTEARAMYNVGLAGLTFFSPNINIFRDPRWGRGQETPGEDPLLSSNYGAAYVRGLQRTDDGDEERLKVAGCCKHYIAYDLDNWKGIQRYSFNAVVTQQDMEDTYVPPFKNCVLYGDPASVMCSYNQVNGKPTCGNPELLVGVVRDQWKLNGYIVSDYDSLNEMFNSQHFTKTPEEAAALAMNSGVDLNCGSFLSNHAQAAVDRGLLSVTVIDRAVSNNFATLMRLGFFDGDPSKQLYGNLGPEDVCTPENQELALEVARQGIVLLKNTDSSLPLSPQSIKSLAVIGPNANATHTMLGDYEGVPCKYTSPLQSLTASVPTVYQPGCADVLCGTAQIEDAKKIASTADAVVIIVGSDLSIETETVDRVNITLPGQQQTLVTEVAEVSKGPVILVIMSGGSMDVQFAKYNPKITSILWVGFPGEAGGAAIADVIFGQYNPSGRLTMTWYPQSFVEKVEMTDMNMRPDPARGFPGRTYRFYDGPTVFNFGDGLSYSQFNHQLVTAPTHVSIPLEEGHVCQSSTCRSVNPVEQSCKNSSIDIHLRVKNVGNYSGSHTVLLFSSPPQVHNAPRKQLIGYQKLHLTPQAEGLIRFNIDVCKHLSIVDENGNQKVALGEYILHLGSLMHSLHVVI</sequence>
<dbReference type="Gene3D" id="2.60.40.10">
    <property type="entry name" value="Immunoglobulins"/>
    <property type="match status" value="1"/>
</dbReference>
<keyword evidence="10" id="KW-1185">Reference proteome</keyword>
<reference evidence="9" key="2">
    <citation type="journal article" date="2024" name="Plant">
        <title>Genomic evolution and insights into agronomic trait innovations of Sesamum species.</title>
        <authorList>
            <person name="Miao H."/>
            <person name="Wang L."/>
            <person name="Qu L."/>
            <person name="Liu H."/>
            <person name="Sun Y."/>
            <person name="Le M."/>
            <person name="Wang Q."/>
            <person name="Wei S."/>
            <person name="Zheng Y."/>
            <person name="Lin W."/>
            <person name="Duan Y."/>
            <person name="Cao H."/>
            <person name="Xiong S."/>
            <person name="Wang X."/>
            <person name="Wei L."/>
            <person name="Li C."/>
            <person name="Ma Q."/>
            <person name="Ju M."/>
            <person name="Zhao R."/>
            <person name="Li G."/>
            <person name="Mu C."/>
            <person name="Tian Q."/>
            <person name="Mei H."/>
            <person name="Zhang T."/>
            <person name="Gao T."/>
            <person name="Zhang H."/>
        </authorList>
    </citation>
    <scope>NUCLEOTIDE SEQUENCE</scope>
    <source>
        <strain evidence="9">K16</strain>
    </source>
</reference>
<dbReference type="PANTHER" id="PTHR42721">
    <property type="entry name" value="SUGAR HYDROLASE-RELATED"/>
    <property type="match status" value="1"/>
</dbReference>
<organism evidence="9 10">
    <name type="scientific">Sesamum angolense</name>
    <dbReference type="NCBI Taxonomy" id="2727404"/>
    <lineage>
        <taxon>Eukaryota</taxon>
        <taxon>Viridiplantae</taxon>
        <taxon>Streptophyta</taxon>
        <taxon>Embryophyta</taxon>
        <taxon>Tracheophyta</taxon>
        <taxon>Spermatophyta</taxon>
        <taxon>Magnoliopsida</taxon>
        <taxon>eudicotyledons</taxon>
        <taxon>Gunneridae</taxon>
        <taxon>Pentapetalae</taxon>
        <taxon>asterids</taxon>
        <taxon>lamiids</taxon>
        <taxon>Lamiales</taxon>
        <taxon>Pedaliaceae</taxon>
        <taxon>Sesamum</taxon>
    </lineage>
</organism>
<evidence type="ECO:0000313" key="10">
    <source>
        <dbReference type="Proteomes" id="UP001289374"/>
    </source>
</evidence>
<dbReference type="GO" id="GO:0046556">
    <property type="term" value="F:alpha-L-arabinofuranosidase activity"/>
    <property type="evidence" value="ECO:0007669"/>
    <property type="project" value="TreeGrafter"/>
</dbReference>
<comment type="caution">
    <text evidence="9">The sequence shown here is derived from an EMBL/GenBank/DDBJ whole genome shotgun (WGS) entry which is preliminary data.</text>
</comment>
<dbReference type="GO" id="GO:0009044">
    <property type="term" value="F:xylan 1,4-beta-xylosidase activity"/>
    <property type="evidence" value="ECO:0007669"/>
    <property type="project" value="InterPro"/>
</dbReference>
<dbReference type="GO" id="GO:0031222">
    <property type="term" value="P:arabinan catabolic process"/>
    <property type="evidence" value="ECO:0007669"/>
    <property type="project" value="TreeGrafter"/>
</dbReference>
<evidence type="ECO:0000256" key="1">
    <source>
        <dbReference type="ARBA" id="ARBA00004613"/>
    </source>
</evidence>
<evidence type="ECO:0000256" key="2">
    <source>
        <dbReference type="ARBA" id="ARBA00022525"/>
    </source>
</evidence>
<dbReference type="InterPro" id="IPR013783">
    <property type="entry name" value="Ig-like_fold"/>
</dbReference>
<dbReference type="GO" id="GO:0045493">
    <property type="term" value="P:xylan catabolic process"/>
    <property type="evidence" value="ECO:0007669"/>
    <property type="project" value="InterPro"/>
</dbReference>
<dbReference type="Proteomes" id="UP001289374">
    <property type="component" value="Unassembled WGS sequence"/>
</dbReference>
<evidence type="ECO:0000313" key="9">
    <source>
        <dbReference type="EMBL" id="KAK4401904.1"/>
    </source>
</evidence>
<gene>
    <name evidence="9" type="ORF">Sango_0931100</name>
</gene>
<dbReference type="SUPFAM" id="SSF52279">
    <property type="entry name" value="Beta-D-glucan exohydrolase, C-terminal domain"/>
    <property type="match status" value="1"/>
</dbReference>
<proteinExistence type="predicted"/>
<evidence type="ECO:0000256" key="3">
    <source>
        <dbReference type="ARBA" id="ARBA00022729"/>
    </source>
</evidence>
<dbReference type="PRINTS" id="PR00133">
    <property type="entry name" value="GLHYDRLASE3"/>
</dbReference>
<dbReference type="InterPro" id="IPR036962">
    <property type="entry name" value="Glyco_hydro_3_N_sf"/>
</dbReference>
<dbReference type="FunFam" id="3.40.50.1700:FF:000001">
    <property type="entry name" value="probable beta-D-xylosidase 2"/>
    <property type="match status" value="1"/>
</dbReference>
<name>A0AAE1WY69_9LAMI</name>
<keyword evidence="3 7" id="KW-0732">Signal</keyword>
<evidence type="ECO:0000256" key="4">
    <source>
        <dbReference type="ARBA" id="ARBA00022801"/>
    </source>
</evidence>
<dbReference type="InterPro" id="IPR044993">
    <property type="entry name" value="BXL"/>
</dbReference>
<keyword evidence="4" id="KW-0378">Hydrolase</keyword>
<dbReference type="GO" id="GO:0048046">
    <property type="term" value="C:apoplast"/>
    <property type="evidence" value="ECO:0007669"/>
    <property type="project" value="TreeGrafter"/>
</dbReference>
<dbReference type="Gene3D" id="3.20.20.300">
    <property type="entry name" value="Glycoside hydrolase, family 3, N-terminal domain"/>
    <property type="match status" value="1"/>
</dbReference>
<dbReference type="SMART" id="SM01217">
    <property type="entry name" value="Fn3_like"/>
    <property type="match status" value="1"/>
</dbReference>
<dbReference type="InterPro" id="IPR017853">
    <property type="entry name" value="GH"/>
</dbReference>
<dbReference type="InterPro" id="IPR036881">
    <property type="entry name" value="Glyco_hydro_3_C_sf"/>
</dbReference>
<comment type="subcellular location">
    <subcellularLocation>
        <location evidence="1">Secreted</location>
    </subcellularLocation>
</comment>
<reference evidence="9" key="1">
    <citation type="submission" date="2020-06" db="EMBL/GenBank/DDBJ databases">
        <authorList>
            <person name="Li T."/>
            <person name="Hu X."/>
            <person name="Zhang T."/>
            <person name="Song X."/>
            <person name="Zhang H."/>
            <person name="Dai N."/>
            <person name="Sheng W."/>
            <person name="Hou X."/>
            <person name="Wei L."/>
        </authorList>
    </citation>
    <scope>NUCLEOTIDE SEQUENCE</scope>
    <source>
        <strain evidence="9">K16</strain>
        <tissue evidence="9">Leaf</tissue>
    </source>
</reference>
<evidence type="ECO:0000256" key="5">
    <source>
        <dbReference type="ARBA" id="ARBA00023180"/>
    </source>
</evidence>
<dbReference type="Pfam" id="PF00933">
    <property type="entry name" value="Glyco_hydro_3"/>
    <property type="match status" value="1"/>
</dbReference>
<dbReference type="InterPro" id="IPR001764">
    <property type="entry name" value="Glyco_hydro_3_N"/>
</dbReference>
<accession>A0AAE1WY69</accession>
<dbReference type="Pfam" id="PF01915">
    <property type="entry name" value="Glyco_hydro_3_C"/>
    <property type="match status" value="1"/>
</dbReference>
<evidence type="ECO:0000256" key="7">
    <source>
        <dbReference type="SAM" id="SignalP"/>
    </source>
</evidence>
<feature type="signal peptide" evidence="7">
    <location>
        <begin position="1"/>
        <end position="27"/>
    </location>
</feature>
<dbReference type="FunFam" id="3.20.20.300:FF:000004">
    <property type="entry name" value="probable beta-D-xylosidase 7"/>
    <property type="match status" value="1"/>
</dbReference>
<dbReference type="InterPro" id="IPR002772">
    <property type="entry name" value="Glyco_hydro_3_C"/>
</dbReference>
<evidence type="ECO:0000256" key="6">
    <source>
        <dbReference type="ARBA" id="ARBA00023295"/>
    </source>
</evidence>
<dbReference type="SUPFAM" id="SSF51445">
    <property type="entry name" value="(Trans)glycosidases"/>
    <property type="match status" value="1"/>
</dbReference>
<feature type="chain" id="PRO_5042257616" evidence="7">
    <location>
        <begin position="28"/>
        <end position="768"/>
    </location>
</feature>
<dbReference type="Pfam" id="PF14310">
    <property type="entry name" value="Fn3-like"/>
    <property type="match status" value="1"/>
</dbReference>
<keyword evidence="5" id="KW-0325">Glycoprotein</keyword>
<feature type="domain" description="Fibronectin type III-like" evidence="8">
    <location>
        <begin position="692"/>
        <end position="761"/>
    </location>
</feature>
<dbReference type="PANTHER" id="PTHR42721:SF14">
    <property type="entry name" value="BETA-D-XYLOSIDASE 4-RELATED"/>
    <property type="match status" value="1"/>
</dbReference>